<keyword evidence="1" id="KW-1185">Reference proteome</keyword>
<dbReference type="WBParaSite" id="jg11678">
    <property type="protein sequence ID" value="jg11678"/>
    <property type="gene ID" value="jg11678"/>
</dbReference>
<accession>A0A915CS95</accession>
<evidence type="ECO:0000313" key="2">
    <source>
        <dbReference type="WBParaSite" id="jg11678"/>
    </source>
</evidence>
<name>A0A915CS95_9BILA</name>
<reference evidence="2" key="1">
    <citation type="submission" date="2022-11" db="UniProtKB">
        <authorList>
            <consortium name="WormBaseParasite"/>
        </authorList>
    </citation>
    <scope>IDENTIFICATION</scope>
</reference>
<dbReference type="AlphaFoldDB" id="A0A915CS95"/>
<proteinExistence type="predicted"/>
<evidence type="ECO:0000313" key="1">
    <source>
        <dbReference type="Proteomes" id="UP000887574"/>
    </source>
</evidence>
<dbReference type="Proteomes" id="UP000887574">
    <property type="component" value="Unplaced"/>
</dbReference>
<organism evidence="1 2">
    <name type="scientific">Ditylenchus dipsaci</name>
    <dbReference type="NCBI Taxonomy" id="166011"/>
    <lineage>
        <taxon>Eukaryota</taxon>
        <taxon>Metazoa</taxon>
        <taxon>Ecdysozoa</taxon>
        <taxon>Nematoda</taxon>
        <taxon>Chromadorea</taxon>
        <taxon>Rhabditida</taxon>
        <taxon>Tylenchina</taxon>
        <taxon>Tylenchomorpha</taxon>
        <taxon>Sphaerularioidea</taxon>
        <taxon>Anguinidae</taxon>
        <taxon>Anguininae</taxon>
        <taxon>Ditylenchus</taxon>
    </lineage>
</organism>
<sequence length="71" mass="8298">MRSRGRLEPRTAIDHCESVKIKPLGITVDGNNRFKHWEALWNKDEFAEFRSSLCKAQLSLRRTIRAEDLAK</sequence>
<protein>
    <submittedName>
        <fullName evidence="2">Uncharacterized protein</fullName>
    </submittedName>
</protein>